<dbReference type="Pfam" id="PF07728">
    <property type="entry name" value="AAA_5"/>
    <property type="match status" value="1"/>
</dbReference>
<evidence type="ECO:0000313" key="2">
    <source>
        <dbReference type="EMBL" id="MEM0514266.1"/>
    </source>
</evidence>
<proteinExistence type="predicted"/>
<sequence length="878" mass="100522">MARDLAQYQFNGQQYGKGRLVLAVVKEFVAQQHPNLEQLNQAFPVEVQGRRGIFCTDDEFNEKLKISDDVTKRFFTKEEEKLEVDGQKVLVSTQWGAGNIGQFLERAKALGFKIEKVSAELTDEDIIEQFLHNQAFERNYKSWPDDVLDSFCQLMRHANDAGLDIFTVNMDAGGAIRIGRKENDKEKAAAVLETLEPQTTNIRFKKKHLTPETLSEFIGSNSLHSFAQRYPVYRKPYWPTDYNGKSLPMTNARIWKVSHSPNSIDANNRAWLEENSLLAVHRNTGNGSIPCFEQMSEGDIVSLGYGNQVARLVRVISSIETQPESPLGAEWLLRKYAPVKNLDKPVKYEGKHKRWSPRFNGTCWEVPKHEYWMFEQEILQPYYQLSLEDLGLEVSQLNKPEQHSESAEAMDKTPLNQILYGPPGTGKTYHSIHAAVKAAEPEAYRELGIDENQGATAAQRSALTELYQELYDEGRVRFVTFHQSYGYEEFVEGLKASSDGGNISYDVEDGVFKSIADEAKKYQKPKEAQLQYSFDKAWQMFIELLAEKDSVEVKMSKATFKVFDFNDSRIFFEKTSGSKDHTLSISTLKAIFEDRREYNSGLGVYYRPLAKFLKELAEPEHMPEVGRKNFVLIIDEINRGNISKIFGELITLIEPSKRSGQAETIEVTLPYSGKSGEPFSVPDNLYIIGTMNTADRSLALMDTALRRRFDFVEMMPDYKVLHDDEGLPYTIESGDYNINLAQLLKTLNKRISALYDREHELGHAFLMPVVQKIRASEHVAALDELAKCFKNKIIPLLAEYFFEDWQKIRLVLGDNQKPRHYQLIQQSNVDFEVLFGDSDEVNELADEAKEYELITHYNQLWLDAITYIAMYEPTKVTG</sequence>
<keyword evidence="3" id="KW-1185">Reference proteome</keyword>
<dbReference type="Gene3D" id="3.40.50.300">
    <property type="entry name" value="P-loop containing nucleotide triphosphate hydrolases"/>
    <property type="match status" value="1"/>
</dbReference>
<dbReference type="InterPro" id="IPR052934">
    <property type="entry name" value="Methyl-DNA_Rec/Restrict_Enz"/>
</dbReference>
<gene>
    <name evidence="2" type="ORF">WCN91_02210</name>
</gene>
<dbReference type="Proteomes" id="UP001447008">
    <property type="component" value="Unassembled WGS sequence"/>
</dbReference>
<organism evidence="2 3">
    <name type="scientific">Pseudoalteromonas qingdaonensis</name>
    <dbReference type="NCBI Taxonomy" id="3131913"/>
    <lineage>
        <taxon>Bacteria</taxon>
        <taxon>Pseudomonadati</taxon>
        <taxon>Pseudomonadota</taxon>
        <taxon>Gammaproteobacteria</taxon>
        <taxon>Alteromonadales</taxon>
        <taxon>Pseudoalteromonadaceae</taxon>
        <taxon>Pseudoalteromonas</taxon>
    </lineage>
</organism>
<accession>A0ABU9MV98</accession>
<dbReference type="PANTHER" id="PTHR37291">
    <property type="entry name" value="5-METHYLCYTOSINE-SPECIFIC RESTRICTION ENZYME B"/>
    <property type="match status" value="1"/>
</dbReference>
<dbReference type="PANTHER" id="PTHR37291:SF1">
    <property type="entry name" value="TYPE IV METHYL-DIRECTED RESTRICTION ENZYME ECOKMCRB SUBUNIT"/>
    <property type="match status" value="1"/>
</dbReference>
<dbReference type="RefSeq" id="WP_342675867.1">
    <property type="nucleotide sequence ID" value="NZ_JBCGCU010000002.1"/>
</dbReference>
<dbReference type="InterPro" id="IPR027417">
    <property type="entry name" value="P-loop_NTPase"/>
</dbReference>
<protein>
    <submittedName>
        <fullName evidence="2">AAA family ATPase</fullName>
    </submittedName>
</protein>
<feature type="domain" description="AAA+ ATPase" evidence="1">
    <location>
        <begin position="413"/>
        <end position="719"/>
    </location>
</feature>
<dbReference type="SUPFAM" id="SSF52540">
    <property type="entry name" value="P-loop containing nucleoside triphosphate hydrolases"/>
    <property type="match status" value="1"/>
</dbReference>
<comment type="caution">
    <text evidence="2">The sequence shown here is derived from an EMBL/GenBank/DDBJ whole genome shotgun (WGS) entry which is preliminary data.</text>
</comment>
<name>A0ABU9MV98_9GAMM</name>
<dbReference type="InterPro" id="IPR003593">
    <property type="entry name" value="AAA+_ATPase"/>
</dbReference>
<evidence type="ECO:0000313" key="3">
    <source>
        <dbReference type="Proteomes" id="UP001447008"/>
    </source>
</evidence>
<dbReference type="SMART" id="SM00382">
    <property type="entry name" value="AAA"/>
    <property type="match status" value="1"/>
</dbReference>
<reference evidence="2 3" key="1">
    <citation type="submission" date="2024-03" db="EMBL/GenBank/DDBJ databases">
        <title>Pseudoalteromonas qingdaonensis sp. nov., isolated from the intestines of marine benthic organisms.</title>
        <authorList>
            <person name="Lin X."/>
            <person name="Fang S."/>
            <person name="Hu X."/>
        </authorList>
    </citation>
    <scope>NUCLEOTIDE SEQUENCE [LARGE SCALE GENOMIC DNA]</scope>
    <source>
        <strain evidence="2 3">YIC-827</strain>
    </source>
</reference>
<dbReference type="InterPro" id="IPR011704">
    <property type="entry name" value="ATPase_dyneun-rel_AAA"/>
</dbReference>
<dbReference type="EMBL" id="JBCGCU010000002">
    <property type="protein sequence ID" value="MEM0514266.1"/>
    <property type="molecule type" value="Genomic_DNA"/>
</dbReference>
<evidence type="ECO:0000259" key="1">
    <source>
        <dbReference type="SMART" id="SM00382"/>
    </source>
</evidence>